<feature type="coiled-coil region" evidence="13">
    <location>
        <begin position="36"/>
        <end position="63"/>
    </location>
</feature>
<keyword evidence="13" id="KW-0175">Coiled coil</keyword>
<evidence type="ECO:0000256" key="12">
    <source>
        <dbReference type="RuleBase" id="RU004478"/>
    </source>
</evidence>
<evidence type="ECO:0000256" key="10">
    <source>
        <dbReference type="HAMAP-Rule" id="MF_01151"/>
    </source>
</evidence>
<comment type="similarity">
    <text evidence="2 10 12">Belongs to the GrpE family.</text>
</comment>
<evidence type="ECO:0000313" key="15">
    <source>
        <dbReference type="EMBL" id="WVS92396.1"/>
    </source>
</evidence>
<evidence type="ECO:0000256" key="8">
    <source>
        <dbReference type="ARBA" id="ARBA00072274"/>
    </source>
</evidence>
<dbReference type="Gene3D" id="3.90.20.20">
    <property type="match status" value="1"/>
</dbReference>
<evidence type="ECO:0000256" key="14">
    <source>
        <dbReference type="SAM" id="MobiDB-lite"/>
    </source>
</evidence>
<dbReference type="InterPro" id="IPR013805">
    <property type="entry name" value="GrpE_CC"/>
</dbReference>
<organism evidence="15 16">
    <name type="scientific">Synechococcus elongatus PCC 11801</name>
    <dbReference type="NCBI Taxonomy" id="2219813"/>
    <lineage>
        <taxon>Bacteria</taxon>
        <taxon>Bacillati</taxon>
        <taxon>Cyanobacteriota</taxon>
        <taxon>Cyanophyceae</taxon>
        <taxon>Synechococcales</taxon>
        <taxon>Synechococcaceae</taxon>
        <taxon>Synechococcus</taxon>
    </lineage>
</organism>
<dbReference type="InterPro" id="IPR000740">
    <property type="entry name" value="GrpE"/>
</dbReference>
<dbReference type="InterPro" id="IPR009012">
    <property type="entry name" value="GrpE_head"/>
</dbReference>
<dbReference type="PANTHER" id="PTHR21237:SF23">
    <property type="entry name" value="GRPE PROTEIN HOMOLOG, MITOCHONDRIAL"/>
    <property type="match status" value="1"/>
</dbReference>
<dbReference type="NCBIfam" id="NF010741">
    <property type="entry name" value="PRK14143.1"/>
    <property type="match status" value="1"/>
</dbReference>
<dbReference type="FunFam" id="2.30.22.10:FF:000001">
    <property type="entry name" value="Protein GrpE"/>
    <property type="match status" value="1"/>
</dbReference>
<dbReference type="HAMAP" id="MF_01151">
    <property type="entry name" value="GrpE"/>
    <property type="match status" value="1"/>
</dbReference>
<evidence type="ECO:0000256" key="13">
    <source>
        <dbReference type="SAM" id="Coils"/>
    </source>
</evidence>
<sequence>MSEHQTPPEEELIVASEDTAEAAPEPDVTAAPQQEAAELAAQLALVTAEHDRLKAELDEQNSSYLRLAADFDNFRRRSIKEREELELQSKRVTITELLPVIDNFERARAQLKPQGEEAEAIHKSYQGLYKQLVDCLKRIGVSPMRAEGQPFDPAYHDAVLREESTDHPDGTVLEELQRGYLLGDLVLRHALVKVSIAGEGNSDSAAE</sequence>
<dbReference type="GO" id="GO:0051087">
    <property type="term" value="F:protein-folding chaperone binding"/>
    <property type="evidence" value="ECO:0007669"/>
    <property type="project" value="InterPro"/>
</dbReference>
<evidence type="ECO:0000256" key="9">
    <source>
        <dbReference type="ARBA" id="ARBA00076414"/>
    </source>
</evidence>
<name>A0AAQ3MBQ0_SYNEL</name>
<comment type="subunit">
    <text evidence="3 10">Homodimer.</text>
</comment>
<evidence type="ECO:0000256" key="6">
    <source>
        <dbReference type="ARBA" id="ARBA00023186"/>
    </source>
</evidence>
<dbReference type="PANTHER" id="PTHR21237">
    <property type="entry name" value="GRPE PROTEIN"/>
    <property type="match status" value="1"/>
</dbReference>
<dbReference type="SUPFAM" id="SSF51064">
    <property type="entry name" value="Head domain of nucleotide exchange factor GrpE"/>
    <property type="match status" value="1"/>
</dbReference>
<keyword evidence="4 10" id="KW-0963">Cytoplasm</keyword>
<evidence type="ECO:0000256" key="7">
    <source>
        <dbReference type="ARBA" id="ARBA00053401"/>
    </source>
</evidence>
<dbReference type="NCBIfam" id="NF010738">
    <property type="entry name" value="PRK14140.1"/>
    <property type="match status" value="1"/>
</dbReference>
<evidence type="ECO:0000256" key="5">
    <source>
        <dbReference type="ARBA" id="ARBA00023016"/>
    </source>
</evidence>
<dbReference type="Gene3D" id="2.30.22.10">
    <property type="entry name" value="Head domain of nucleotide exchange factor GrpE"/>
    <property type="match status" value="1"/>
</dbReference>
<dbReference type="RefSeq" id="WP_338462949.1">
    <property type="nucleotide sequence ID" value="NZ_CP030139.2"/>
</dbReference>
<comment type="subcellular location">
    <subcellularLocation>
        <location evidence="1 10">Cytoplasm</location>
    </subcellularLocation>
</comment>
<dbReference type="CDD" id="cd00446">
    <property type="entry name" value="GrpE"/>
    <property type="match status" value="1"/>
</dbReference>
<dbReference type="GO" id="GO:0042803">
    <property type="term" value="F:protein homodimerization activity"/>
    <property type="evidence" value="ECO:0007669"/>
    <property type="project" value="InterPro"/>
</dbReference>
<comment type="function">
    <text evidence="7 10 11">Participates actively in the response to hyperosmotic and heat shock by preventing the aggregation of stress-denatured proteins, in association with DnaK and GrpE. It is the nucleotide exchange factor for DnaK and may function as a thermosensor. Unfolded proteins bind initially to DnaJ; upon interaction with the DnaJ-bound protein, DnaK hydrolyzes its bound ATP, resulting in the formation of a stable complex. GrpE releases ADP from DnaK; ATP binding to DnaK triggers the release of the substrate protein, thus completing the reaction cycle. Several rounds of ATP-dependent interactions between DnaJ, DnaK and GrpE are required for fully efficient folding.</text>
</comment>
<dbReference type="GO" id="GO:0006457">
    <property type="term" value="P:protein folding"/>
    <property type="evidence" value="ECO:0007669"/>
    <property type="project" value="InterPro"/>
</dbReference>
<dbReference type="PROSITE" id="PS01071">
    <property type="entry name" value="GRPE"/>
    <property type="match status" value="1"/>
</dbReference>
<proteinExistence type="inferred from homology"/>
<dbReference type="GO" id="GO:0051082">
    <property type="term" value="F:unfolded protein binding"/>
    <property type="evidence" value="ECO:0007669"/>
    <property type="project" value="TreeGrafter"/>
</dbReference>
<evidence type="ECO:0000256" key="3">
    <source>
        <dbReference type="ARBA" id="ARBA00011738"/>
    </source>
</evidence>
<dbReference type="EMBL" id="CP030139">
    <property type="protein sequence ID" value="WVS92396.1"/>
    <property type="molecule type" value="Genomic_DNA"/>
</dbReference>
<dbReference type="PRINTS" id="PR00773">
    <property type="entry name" value="GRPEPROTEIN"/>
</dbReference>
<keyword evidence="5 10" id="KW-0346">Stress response</keyword>
<dbReference type="Pfam" id="PF01025">
    <property type="entry name" value="GrpE"/>
    <property type="match status" value="1"/>
</dbReference>
<evidence type="ECO:0000256" key="4">
    <source>
        <dbReference type="ARBA" id="ARBA00022490"/>
    </source>
</evidence>
<protein>
    <recommendedName>
        <fullName evidence="8 10">Protein GrpE</fullName>
    </recommendedName>
    <alternativeName>
        <fullName evidence="9 10">HSP-70 cofactor</fullName>
    </alternativeName>
</protein>
<evidence type="ECO:0000256" key="1">
    <source>
        <dbReference type="ARBA" id="ARBA00004496"/>
    </source>
</evidence>
<evidence type="ECO:0000256" key="11">
    <source>
        <dbReference type="RuleBase" id="RU000639"/>
    </source>
</evidence>
<feature type="region of interest" description="Disordered" evidence="14">
    <location>
        <begin position="1"/>
        <end position="32"/>
    </location>
</feature>
<dbReference type="GO" id="GO:0005737">
    <property type="term" value="C:cytoplasm"/>
    <property type="evidence" value="ECO:0007669"/>
    <property type="project" value="UniProtKB-SubCell"/>
</dbReference>
<reference evidence="15 16" key="1">
    <citation type="journal article" date="2018" name="Sci. Rep.">
        <title>Genome Features and Biochemical Characteristics of a Robust, Fast Growing and Naturally Transformable Cyanobacterium Synechococcus elongatus PCC 11801 Isolated from India.</title>
        <authorList>
            <person name="Jaiswal D."/>
            <person name="Sengupta A."/>
            <person name="Sohoni S."/>
            <person name="Sengupta S."/>
            <person name="Phadnavis A.G."/>
            <person name="Pakrasi H.B."/>
            <person name="Wangikar P.P."/>
        </authorList>
    </citation>
    <scope>NUCLEOTIDE SEQUENCE [LARGE SCALE GENOMIC DNA]</scope>
    <source>
        <strain evidence="15 16">PCC 11801</strain>
    </source>
</reference>
<gene>
    <name evidence="10 15" type="primary">grpE</name>
    <name evidence="15" type="ORF">DOP62_05595</name>
</gene>
<accession>A0AAQ3MBQ0</accession>
<evidence type="ECO:0000313" key="16">
    <source>
        <dbReference type="Proteomes" id="UP000267249"/>
    </source>
</evidence>
<dbReference type="SUPFAM" id="SSF58014">
    <property type="entry name" value="Coiled-coil domain of nucleotide exchange factor GrpE"/>
    <property type="match status" value="1"/>
</dbReference>
<dbReference type="Proteomes" id="UP000267249">
    <property type="component" value="Chromosome"/>
</dbReference>
<evidence type="ECO:0000256" key="2">
    <source>
        <dbReference type="ARBA" id="ARBA00009054"/>
    </source>
</evidence>
<dbReference type="GO" id="GO:0000774">
    <property type="term" value="F:adenyl-nucleotide exchange factor activity"/>
    <property type="evidence" value="ECO:0007669"/>
    <property type="project" value="InterPro"/>
</dbReference>
<keyword evidence="6 10" id="KW-0143">Chaperone</keyword>
<dbReference type="AlphaFoldDB" id="A0AAQ3MBQ0"/>